<protein>
    <recommendedName>
        <fullName evidence="3">Transcription initiation factor TFIID subunit 8</fullName>
    </recommendedName>
</protein>
<evidence type="ECO:0000256" key="6">
    <source>
        <dbReference type="ARBA" id="ARBA00023242"/>
    </source>
</evidence>
<evidence type="ECO:0000313" key="8">
    <source>
        <dbReference type="EMBL" id="ODM87880.1"/>
    </source>
</evidence>
<comment type="caution">
    <text evidence="8">The sequence shown here is derived from an EMBL/GenBank/DDBJ whole genome shotgun (WGS) entry which is preliminary data.</text>
</comment>
<reference evidence="8 9" key="1">
    <citation type="journal article" date="2016" name="Genome Biol. Evol.">
        <title>Gene Family Evolution Reflects Adaptation to Soil Environmental Stressors in the Genome of the Collembolan Orchesella cincta.</title>
        <authorList>
            <person name="Faddeeva-Vakhrusheva A."/>
            <person name="Derks M.F."/>
            <person name="Anvar S.Y."/>
            <person name="Agamennone V."/>
            <person name="Suring W."/>
            <person name="Smit S."/>
            <person name="van Straalen N.M."/>
            <person name="Roelofs D."/>
        </authorList>
    </citation>
    <scope>NUCLEOTIDE SEQUENCE [LARGE SCALE GENOMIC DNA]</scope>
    <source>
        <tissue evidence="8">Mixed pool</tissue>
    </source>
</reference>
<dbReference type="CDD" id="cd22918">
    <property type="entry name" value="HFD_TAF8"/>
    <property type="match status" value="1"/>
</dbReference>
<comment type="subcellular location">
    <subcellularLocation>
        <location evidence="1">Nucleus</location>
    </subcellularLocation>
</comment>
<evidence type="ECO:0000313" key="9">
    <source>
        <dbReference type="Proteomes" id="UP000094527"/>
    </source>
</evidence>
<evidence type="ECO:0000256" key="3">
    <source>
        <dbReference type="ARBA" id="ARBA00017307"/>
    </source>
</evidence>
<organism evidence="8 9">
    <name type="scientific">Orchesella cincta</name>
    <name type="common">Springtail</name>
    <name type="synonym">Podura cincta</name>
    <dbReference type="NCBI Taxonomy" id="48709"/>
    <lineage>
        <taxon>Eukaryota</taxon>
        <taxon>Metazoa</taxon>
        <taxon>Ecdysozoa</taxon>
        <taxon>Arthropoda</taxon>
        <taxon>Hexapoda</taxon>
        <taxon>Collembola</taxon>
        <taxon>Entomobryomorpha</taxon>
        <taxon>Entomobryoidea</taxon>
        <taxon>Orchesellidae</taxon>
        <taxon>Orchesellinae</taxon>
        <taxon>Orchesella</taxon>
    </lineage>
</organism>
<evidence type="ECO:0000256" key="1">
    <source>
        <dbReference type="ARBA" id="ARBA00004123"/>
    </source>
</evidence>
<evidence type="ECO:0000256" key="4">
    <source>
        <dbReference type="ARBA" id="ARBA00023015"/>
    </source>
</evidence>
<dbReference type="CDD" id="cd08049">
    <property type="entry name" value="TAF8"/>
    <property type="match status" value="1"/>
</dbReference>
<keyword evidence="8" id="KW-0648">Protein biosynthesis</keyword>
<sequence length="307" mass="35315">MLLSFYAQSSSPSDWTSRLKISSWETVEQPNHIKMVEPPMNTSRRKMIQHVVSLFAQEGGFHTVEKPVLELLTEMFQASLFEFGRSTRMFTELAGRVEPTVGDVTMALIDMGFKVDPVGLRNYSRRHTRPMIPAPQTLPLPKRGKREHCRRIFQIIFPPMPDPHAYIRTPTHKQPITDYAACREKTSQQKRDLEKSLSKFFARTSSCYYLFPENKSLFPLISPKPASYLDPLIPQDQIFEEEQISAPLNFVKKEKAMEHVPKLNDDDEDGDDVMTSAQITTTSWELIDNPFLKPTIPRMNPKGQKSK</sequence>
<evidence type="ECO:0000256" key="5">
    <source>
        <dbReference type="ARBA" id="ARBA00023163"/>
    </source>
</evidence>
<dbReference type="GO" id="GO:0005669">
    <property type="term" value="C:transcription factor TFIID complex"/>
    <property type="evidence" value="ECO:0007669"/>
    <property type="project" value="InterPro"/>
</dbReference>
<dbReference type="InterPro" id="IPR009072">
    <property type="entry name" value="Histone-fold"/>
</dbReference>
<dbReference type="PANTHER" id="PTHR46469:SF1">
    <property type="entry name" value="TRANSCRIPTION INITIATION FACTOR TFIID SUBUNIT 8"/>
    <property type="match status" value="1"/>
</dbReference>
<keyword evidence="8" id="KW-0396">Initiation factor</keyword>
<dbReference type="GO" id="GO:0003743">
    <property type="term" value="F:translation initiation factor activity"/>
    <property type="evidence" value="ECO:0007669"/>
    <property type="project" value="UniProtKB-KW"/>
</dbReference>
<dbReference type="Gene3D" id="1.10.20.10">
    <property type="entry name" value="Histone, subunit A"/>
    <property type="match status" value="1"/>
</dbReference>
<dbReference type="SMART" id="SM00576">
    <property type="entry name" value="BTP"/>
    <property type="match status" value="1"/>
</dbReference>
<evidence type="ECO:0000256" key="2">
    <source>
        <dbReference type="ARBA" id="ARBA00008767"/>
    </source>
</evidence>
<dbReference type="InterPro" id="IPR037818">
    <property type="entry name" value="TAF8"/>
</dbReference>
<gene>
    <name evidence="8" type="ORF">Ocin01_18803</name>
</gene>
<accession>A0A1D2M4H7</accession>
<dbReference type="AlphaFoldDB" id="A0A1D2M4H7"/>
<dbReference type="OrthoDB" id="2193813at2759"/>
<dbReference type="Proteomes" id="UP000094527">
    <property type="component" value="Unassembled WGS sequence"/>
</dbReference>
<keyword evidence="4" id="KW-0805">Transcription regulation</keyword>
<keyword evidence="9" id="KW-1185">Reference proteome</keyword>
<dbReference type="Pfam" id="PF10406">
    <property type="entry name" value="TAF8_C"/>
    <property type="match status" value="1"/>
</dbReference>
<proteinExistence type="inferred from homology"/>
<keyword evidence="6" id="KW-0539">Nucleus</keyword>
<dbReference type="InterPro" id="IPR006565">
    <property type="entry name" value="BTP"/>
</dbReference>
<name>A0A1D2M4H7_ORCCI</name>
<comment type="similarity">
    <text evidence="2">Belongs to the TAF8 family.</text>
</comment>
<dbReference type="Pfam" id="PF07524">
    <property type="entry name" value="Bromo_TP"/>
    <property type="match status" value="1"/>
</dbReference>
<dbReference type="PANTHER" id="PTHR46469">
    <property type="entry name" value="TRANSCRIPTION INITIATION FACTOR TFIID SUBUNIT 8"/>
    <property type="match status" value="1"/>
</dbReference>
<dbReference type="GO" id="GO:0006367">
    <property type="term" value="P:transcription initiation at RNA polymerase II promoter"/>
    <property type="evidence" value="ECO:0007669"/>
    <property type="project" value="TreeGrafter"/>
</dbReference>
<feature type="domain" description="Bromodomain associated" evidence="7">
    <location>
        <begin position="41"/>
        <end position="117"/>
    </location>
</feature>
<dbReference type="STRING" id="48709.A0A1D2M4H7"/>
<dbReference type="OMA" id="IPHGIVD"/>
<dbReference type="GO" id="GO:0046982">
    <property type="term" value="F:protein heterodimerization activity"/>
    <property type="evidence" value="ECO:0007669"/>
    <property type="project" value="InterPro"/>
</dbReference>
<dbReference type="InterPro" id="IPR019473">
    <property type="entry name" value="TFIID_su8_C"/>
</dbReference>
<dbReference type="EMBL" id="LJIJ01004488">
    <property type="protein sequence ID" value="ODM87880.1"/>
    <property type="molecule type" value="Genomic_DNA"/>
</dbReference>
<evidence type="ECO:0000259" key="7">
    <source>
        <dbReference type="SMART" id="SM00576"/>
    </source>
</evidence>
<keyword evidence="5" id="KW-0804">Transcription</keyword>